<dbReference type="GO" id="GO:0003676">
    <property type="term" value="F:nucleic acid binding"/>
    <property type="evidence" value="ECO:0007669"/>
    <property type="project" value="InterPro"/>
</dbReference>
<evidence type="ECO:0000313" key="3">
    <source>
        <dbReference type="Proteomes" id="UP000536260"/>
    </source>
</evidence>
<dbReference type="PROSITE" id="PS50994">
    <property type="entry name" value="INTEGRASE"/>
    <property type="match status" value="1"/>
</dbReference>
<proteinExistence type="predicted"/>
<feature type="non-terminal residue" evidence="2">
    <location>
        <position position="1"/>
    </location>
</feature>
<dbReference type="InterPro" id="IPR036397">
    <property type="entry name" value="RNaseH_sf"/>
</dbReference>
<dbReference type="InterPro" id="IPR050951">
    <property type="entry name" value="Retrovirus_Pol_polyprotein"/>
</dbReference>
<feature type="domain" description="Integrase catalytic" evidence="1">
    <location>
        <begin position="1"/>
        <end position="63"/>
    </location>
</feature>
<dbReference type="InterPro" id="IPR001584">
    <property type="entry name" value="Integrase_cat-core"/>
</dbReference>
<feature type="non-terminal residue" evidence="2">
    <location>
        <position position="63"/>
    </location>
</feature>
<gene>
    <name evidence="2" type="primary">Nynrin</name>
    <name evidence="2" type="ORF">SYRPAR_R14114</name>
</gene>
<evidence type="ECO:0000313" key="2">
    <source>
        <dbReference type="EMBL" id="NXT20115.1"/>
    </source>
</evidence>
<dbReference type="AlphaFoldDB" id="A0A7L3APG9"/>
<dbReference type="PANTHER" id="PTHR37984:SF5">
    <property type="entry name" value="PROTEIN NYNRIN-LIKE"/>
    <property type="match status" value="1"/>
</dbReference>
<comment type="caution">
    <text evidence="2">The sequence shown here is derived from an EMBL/GenBank/DDBJ whole genome shotgun (WGS) entry which is preliminary data.</text>
</comment>
<dbReference type="Proteomes" id="UP000536260">
    <property type="component" value="Unassembled WGS sequence"/>
</dbReference>
<dbReference type="Gene3D" id="3.30.420.10">
    <property type="entry name" value="Ribonuclease H-like superfamily/Ribonuclease H"/>
    <property type="match status" value="1"/>
</dbReference>
<dbReference type="EMBL" id="VZTO01006435">
    <property type="protein sequence ID" value="NXT20115.1"/>
    <property type="molecule type" value="Genomic_DNA"/>
</dbReference>
<keyword evidence="3" id="KW-1185">Reference proteome</keyword>
<dbReference type="Pfam" id="PF00665">
    <property type="entry name" value="rve"/>
    <property type="match status" value="1"/>
</dbReference>
<reference evidence="2 3" key="1">
    <citation type="submission" date="2019-09" db="EMBL/GenBank/DDBJ databases">
        <title>Bird 10,000 Genomes (B10K) Project - Family phase.</title>
        <authorList>
            <person name="Zhang G."/>
        </authorList>
    </citation>
    <scope>NUCLEOTIDE SEQUENCE [LARGE SCALE GENOMIC DNA]</scope>
    <source>
        <strain evidence="2">B10K-DU-003-42</strain>
        <tissue evidence="2">Mixed tissue sample</tissue>
    </source>
</reference>
<dbReference type="PANTHER" id="PTHR37984">
    <property type="entry name" value="PROTEIN CBG26694"/>
    <property type="match status" value="1"/>
</dbReference>
<protein>
    <submittedName>
        <fullName evidence="2">NYNRI protein</fullName>
    </submittedName>
</protein>
<dbReference type="InterPro" id="IPR012337">
    <property type="entry name" value="RNaseH-like_sf"/>
</dbReference>
<dbReference type="SUPFAM" id="SSF53098">
    <property type="entry name" value="Ribonuclease H-like"/>
    <property type="match status" value="1"/>
</dbReference>
<name>A0A7L3APG9_9AVES</name>
<organism evidence="2 3">
    <name type="scientific">Syrrhaptes paradoxus</name>
    <name type="common">Pallas's sandgrouse</name>
    <dbReference type="NCBI Taxonomy" id="302527"/>
    <lineage>
        <taxon>Eukaryota</taxon>
        <taxon>Metazoa</taxon>
        <taxon>Chordata</taxon>
        <taxon>Craniata</taxon>
        <taxon>Vertebrata</taxon>
        <taxon>Euteleostomi</taxon>
        <taxon>Archelosauria</taxon>
        <taxon>Archosauria</taxon>
        <taxon>Dinosauria</taxon>
        <taxon>Saurischia</taxon>
        <taxon>Theropoda</taxon>
        <taxon>Coelurosauria</taxon>
        <taxon>Aves</taxon>
        <taxon>Neognathae</taxon>
        <taxon>Neoaves</taxon>
        <taxon>Columbimorphae</taxon>
        <taxon>Pterocliformes</taxon>
        <taxon>Pteroclidae</taxon>
        <taxon>Syrrhaptes</taxon>
    </lineage>
</organism>
<dbReference type="GO" id="GO:0015074">
    <property type="term" value="P:DNA integration"/>
    <property type="evidence" value="ECO:0007669"/>
    <property type="project" value="InterPro"/>
</dbReference>
<evidence type="ECO:0000259" key="1">
    <source>
        <dbReference type="PROSITE" id="PS50994"/>
    </source>
</evidence>
<sequence length="63" mass="7211">IVDQLSRWVEAFPMQKNDSKAVVKILLKEIIPRYGIPEVIDSDRGPHFTAAILMQIYVSLDIK</sequence>
<accession>A0A7L3APG9</accession>